<protein>
    <recommendedName>
        <fullName evidence="4">CDP-alcohol phosphatidyltransferase C-terminal domain-containing protein</fullName>
    </recommendedName>
</protein>
<reference evidence="3" key="1">
    <citation type="submission" date="2018-05" db="EMBL/GenBank/DDBJ databases">
        <authorList>
            <person name="Lanie J.A."/>
            <person name="Ng W.-L."/>
            <person name="Kazmierczak K.M."/>
            <person name="Andrzejewski T.M."/>
            <person name="Davidsen T.M."/>
            <person name="Wayne K.J."/>
            <person name="Tettelin H."/>
            <person name="Glass J.I."/>
            <person name="Rusch D."/>
            <person name="Podicherti R."/>
            <person name="Tsui H.-C.T."/>
            <person name="Winkler M.E."/>
        </authorList>
    </citation>
    <scope>NUCLEOTIDE SEQUENCE</scope>
</reference>
<evidence type="ECO:0000256" key="2">
    <source>
        <dbReference type="SAM" id="Phobius"/>
    </source>
</evidence>
<gene>
    <name evidence="3" type="ORF">METZ01_LOCUS215874</name>
</gene>
<proteinExistence type="predicted"/>
<organism evidence="3">
    <name type="scientific">marine metagenome</name>
    <dbReference type="NCBI Taxonomy" id="408172"/>
    <lineage>
        <taxon>unclassified sequences</taxon>
        <taxon>metagenomes</taxon>
        <taxon>ecological metagenomes</taxon>
    </lineage>
</organism>
<dbReference type="Pfam" id="PF01066">
    <property type="entry name" value="CDP-OH_P_transf"/>
    <property type="match status" value="1"/>
</dbReference>
<feature type="transmembrane region" description="Helical" evidence="2">
    <location>
        <begin position="140"/>
        <end position="173"/>
    </location>
</feature>
<keyword evidence="1" id="KW-0808">Transferase</keyword>
<evidence type="ECO:0008006" key="4">
    <source>
        <dbReference type="Google" id="ProtNLM"/>
    </source>
</evidence>
<feature type="transmembrane region" description="Helical" evidence="2">
    <location>
        <begin position="94"/>
        <end position="119"/>
    </location>
</feature>
<dbReference type="InterPro" id="IPR048254">
    <property type="entry name" value="CDP_ALCOHOL_P_TRANSF_CS"/>
</dbReference>
<dbReference type="EMBL" id="UINC01050266">
    <property type="protein sequence ID" value="SVB63020.1"/>
    <property type="molecule type" value="Genomic_DNA"/>
</dbReference>
<evidence type="ECO:0000313" key="3">
    <source>
        <dbReference type="EMBL" id="SVB63020.1"/>
    </source>
</evidence>
<evidence type="ECO:0000256" key="1">
    <source>
        <dbReference type="ARBA" id="ARBA00022679"/>
    </source>
</evidence>
<keyword evidence="2" id="KW-0812">Transmembrane</keyword>
<sequence length="187" mass="20282">MTRTPITPNHLTTARLGTGLAAAAMYSIGQDFWTYFASGAFVLSIILDRADGALARLSSKTSLWGHKYDLLSDAICNSLMFVGIGIGLRESDLGLWAVPLGILAGLSVAAILFLVILAESHNGIRAAELKGTKGIDPDDAILLVPVAMVIGWGYYLIVAAAIGALFFSLFFYWKFRNILFTTFRFKK</sequence>
<name>A0A382FJ58_9ZZZZ</name>
<feature type="transmembrane region" description="Helical" evidence="2">
    <location>
        <begin position="70"/>
        <end position="88"/>
    </location>
</feature>
<feature type="transmembrane region" description="Helical" evidence="2">
    <location>
        <begin position="32"/>
        <end position="50"/>
    </location>
</feature>
<dbReference type="GO" id="GO:0016780">
    <property type="term" value="F:phosphotransferase activity, for other substituted phosphate groups"/>
    <property type="evidence" value="ECO:0007669"/>
    <property type="project" value="InterPro"/>
</dbReference>
<keyword evidence="2" id="KW-1133">Transmembrane helix</keyword>
<dbReference type="InterPro" id="IPR000462">
    <property type="entry name" value="CDP-OH_P_trans"/>
</dbReference>
<dbReference type="GO" id="GO:0008654">
    <property type="term" value="P:phospholipid biosynthetic process"/>
    <property type="evidence" value="ECO:0007669"/>
    <property type="project" value="InterPro"/>
</dbReference>
<dbReference type="InterPro" id="IPR043130">
    <property type="entry name" value="CDP-OH_PTrfase_TM_dom"/>
</dbReference>
<keyword evidence="2" id="KW-0472">Membrane</keyword>
<accession>A0A382FJ58</accession>
<dbReference type="GO" id="GO:0016020">
    <property type="term" value="C:membrane"/>
    <property type="evidence" value="ECO:0007669"/>
    <property type="project" value="InterPro"/>
</dbReference>
<dbReference type="PROSITE" id="PS00379">
    <property type="entry name" value="CDP_ALCOHOL_P_TRANSF"/>
    <property type="match status" value="1"/>
</dbReference>
<dbReference type="Gene3D" id="1.20.120.1760">
    <property type="match status" value="1"/>
</dbReference>
<dbReference type="AlphaFoldDB" id="A0A382FJ58"/>